<dbReference type="FunFam" id="3.30.1330.40:FF:000001">
    <property type="entry name" value="L-PSP family endoribonuclease"/>
    <property type="match status" value="1"/>
</dbReference>
<dbReference type="GO" id="GO:0005829">
    <property type="term" value="C:cytosol"/>
    <property type="evidence" value="ECO:0007669"/>
    <property type="project" value="TreeGrafter"/>
</dbReference>
<comment type="caution">
    <text evidence="2">The sequence shown here is derived from an EMBL/GenBank/DDBJ whole genome shotgun (WGS) entry which is preliminary data.</text>
</comment>
<name>Q2CF34_OCEGH</name>
<protein>
    <submittedName>
        <fullName evidence="2">Conserved hypothetical translation inhibitor protein</fullName>
    </submittedName>
</protein>
<dbReference type="SUPFAM" id="SSF55298">
    <property type="entry name" value="YjgF-like"/>
    <property type="match status" value="1"/>
</dbReference>
<dbReference type="Pfam" id="PF01042">
    <property type="entry name" value="Ribonuc_L-PSP"/>
    <property type="match status" value="1"/>
</dbReference>
<dbReference type="EMBL" id="AAOT01000014">
    <property type="protein sequence ID" value="EAR51293.1"/>
    <property type="molecule type" value="Genomic_DNA"/>
</dbReference>
<gene>
    <name evidence="2" type="ORF">OG2516_17730</name>
</gene>
<dbReference type="STRING" id="314256.OG2516_17730"/>
<dbReference type="RefSeq" id="WP_007256823.1">
    <property type="nucleotide sequence ID" value="NZ_CH724109.1"/>
</dbReference>
<dbReference type="GO" id="GO:0019239">
    <property type="term" value="F:deaminase activity"/>
    <property type="evidence" value="ECO:0007669"/>
    <property type="project" value="TreeGrafter"/>
</dbReference>
<organism evidence="2 3">
    <name type="scientific">Oceanicola granulosus (strain ATCC BAA-861 / DSM 15982 / KCTC 12143 / HTCC2516)</name>
    <dbReference type="NCBI Taxonomy" id="314256"/>
    <lineage>
        <taxon>Bacteria</taxon>
        <taxon>Pseudomonadati</taxon>
        <taxon>Pseudomonadota</taxon>
        <taxon>Alphaproteobacteria</taxon>
        <taxon>Rhodobacterales</taxon>
        <taxon>Roseobacteraceae</taxon>
        <taxon>Oceanicola</taxon>
    </lineage>
</organism>
<dbReference type="PANTHER" id="PTHR11803">
    <property type="entry name" value="2-IMINOBUTANOATE/2-IMINOPROPANOATE DEAMINASE RIDA"/>
    <property type="match status" value="1"/>
</dbReference>
<sequence length="125" mass="13605">MRKAIIVEDAIPPVGHFSHAVILNGTVYASGQGPQDPETGAVPDDFEAQVRQTLRNLETVLKGAGSSLADVLKMNVYLTDATRFADFNRVYAEFFPEEPPARTTVSCQLIGILVEIDCIAAVREE</sequence>
<dbReference type="PANTHER" id="PTHR11803:SF58">
    <property type="entry name" value="PROTEIN HMF1-RELATED"/>
    <property type="match status" value="1"/>
</dbReference>
<reference evidence="2 3" key="1">
    <citation type="journal article" date="2010" name="J. Bacteriol.">
        <title>Genome sequences of Oceanicola granulosus HTCC2516(T) and Oceanicola batsensis HTCC2597(TDelta).</title>
        <authorList>
            <person name="Thrash J.C."/>
            <person name="Cho J.C."/>
            <person name="Vergin K.L."/>
            <person name="Giovannoni S.J."/>
        </authorList>
    </citation>
    <scope>NUCLEOTIDE SEQUENCE [LARGE SCALE GENOMIC DNA]</scope>
    <source>
        <strain evidence="3">ATCC BAA-861 / DSM 15982 / KCTC 12143 / HTCC2516</strain>
    </source>
</reference>
<dbReference type="HOGENOM" id="CLU_100715_7_0_5"/>
<dbReference type="eggNOG" id="COG0251">
    <property type="taxonomic scope" value="Bacteria"/>
</dbReference>
<evidence type="ECO:0000313" key="2">
    <source>
        <dbReference type="EMBL" id="EAR51293.1"/>
    </source>
</evidence>
<accession>Q2CF34</accession>
<dbReference type="InterPro" id="IPR006175">
    <property type="entry name" value="YjgF/YER057c/UK114"/>
</dbReference>
<dbReference type="Gene3D" id="3.30.1330.40">
    <property type="entry name" value="RutC-like"/>
    <property type="match status" value="1"/>
</dbReference>
<comment type="similarity">
    <text evidence="1">Belongs to the RutC family.</text>
</comment>
<proteinExistence type="inferred from homology"/>
<keyword evidence="3" id="KW-1185">Reference proteome</keyword>
<dbReference type="OrthoDB" id="9809792at2"/>
<dbReference type="InterPro" id="IPR035959">
    <property type="entry name" value="RutC-like_sf"/>
</dbReference>
<dbReference type="CDD" id="cd00448">
    <property type="entry name" value="YjgF_YER057c_UK114_family"/>
    <property type="match status" value="1"/>
</dbReference>
<evidence type="ECO:0000313" key="3">
    <source>
        <dbReference type="Proteomes" id="UP000003635"/>
    </source>
</evidence>
<evidence type="ECO:0000256" key="1">
    <source>
        <dbReference type="ARBA" id="ARBA00010552"/>
    </source>
</evidence>
<dbReference type="AlphaFoldDB" id="Q2CF34"/>
<dbReference type="Proteomes" id="UP000003635">
    <property type="component" value="Unassembled WGS sequence"/>
</dbReference>